<reference evidence="1 2" key="1">
    <citation type="submission" date="2018-08" db="EMBL/GenBank/DDBJ databases">
        <title>The reduced genetic potential of extracellular carbohydrate catabolism in Euzebyella marina RN62, a Flavobacteriia bacterium isolated from the hadal water.</title>
        <authorList>
            <person name="Xue C."/>
        </authorList>
    </citation>
    <scope>NUCLEOTIDE SEQUENCE [LARGE SCALE GENOMIC DNA]</scope>
    <source>
        <strain evidence="1 2">RN62</strain>
    </source>
</reference>
<proteinExistence type="predicted"/>
<evidence type="ECO:0000313" key="2">
    <source>
        <dbReference type="Proteomes" id="UP000276309"/>
    </source>
</evidence>
<evidence type="ECO:0000313" key="1">
    <source>
        <dbReference type="EMBL" id="AYN68034.1"/>
    </source>
</evidence>
<keyword evidence="2" id="KW-1185">Reference proteome</keyword>
<dbReference type="EMBL" id="CP032050">
    <property type="protein sequence ID" value="AYN68034.1"/>
    <property type="molecule type" value="Genomic_DNA"/>
</dbReference>
<accession>A0A3G2L6X9</accession>
<protein>
    <submittedName>
        <fullName evidence="1">Uncharacterized protein</fullName>
    </submittedName>
</protein>
<gene>
    <name evidence="1" type="ORF">D1013_11940</name>
</gene>
<dbReference type="AlphaFoldDB" id="A0A3G2L6X9"/>
<name>A0A3G2L6X9_9FLAO</name>
<sequence length="63" mass="7561">MKTTKVRCAYCHDIIETKYVYAHNNQVYVKNNTEPNSMTDTDWSPINFQWIPVLQLQERLEIQ</sequence>
<dbReference type="Proteomes" id="UP000276309">
    <property type="component" value="Chromosome"/>
</dbReference>
<dbReference type="OrthoDB" id="1450030at2"/>
<dbReference type="KEGG" id="emar:D1013_11940"/>
<organism evidence="1 2">
    <name type="scientific">Euzebyella marina</name>
    <dbReference type="NCBI Taxonomy" id="1761453"/>
    <lineage>
        <taxon>Bacteria</taxon>
        <taxon>Pseudomonadati</taxon>
        <taxon>Bacteroidota</taxon>
        <taxon>Flavobacteriia</taxon>
        <taxon>Flavobacteriales</taxon>
        <taxon>Flavobacteriaceae</taxon>
        <taxon>Euzebyella</taxon>
    </lineage>
</organism>
<dbReference type="RefSeq" id="WP_121849049.1">
    <property type="nucleotide sequence ID" value="NZ_CP032050.1"/>
</dbReference>